<feature type="compositionally biased region" description="Basic and acidic residues" evidence="1">
    <location>
        <begin position="57"/>
        <end position="71"/>
    </location>
</feature>
<keyword evidence="2" id="KW-0812">Transmembrane</keyword>
<gene>
    <name evidence="3" type="ORF">GGE60_001351</name>
</gene>
<name>A0A7W6ZS65_9HYPH</name>
<feature type="region of interest" description="Disordered" evidence="1">
    <location>
        <begin position="1"/>
        <end position="78"/>
    </location>
</feature>
<feature type="transmembrane region" description="Helical" evidence="2">
    <location>
        <begin position="100"/>
        <end position="117"/>
    </location>
</feature>
<evidence type="ECO:0000313" key="4">
    <source>
        <dbReference type="Proteomes" id="UP000543836"/>
    </source>
</evidence>
<dbReference type="Proteomes" id="UP000543836">
    <property type="component" value="Unassembled WGS sequence"/>
</dbReference>
<accession>A0A7W6ZS65</accession>
<keyword evidence="4" id="KW-1185">Reference proteome</keyword>
<dbReference type="RefSeq" id="WP_154668524.1">
    <property type="nucleotide sequence ID" value="NZ_JACIIG010000002.1"/>
</dbReference>
<dbReference type="EMBL" id="JACIIG010000002">
    <property type="protein sequence ID" value="MBB4567250.1"/>
    <property type="molecule type" value="Genomic_DNA"/>
</dbReference>
<evidence type="ECO:0000256" key="2">
    <source>
        <dbReference type="SAM" id="Phobius"/>
    </source>
</evidence>
<keyword evidence="2" id="KW-1133">Transmembrane helix</keyword>
<organism evidence="3 4">
    <name type="scientific">Rhizobium leucaenae</name>
    <dbReference type="NCBI Taxonomy" id="29450"/>
    <lineage>
        <taxon>Bacteria</taxon>
        <taxon>Pseudomonadati</taxon>
        <taxon>Pseudomonadota</taxon>
        <taxon>Alphaproteobacteria</taxon>
        <taxon>Hyphomicrobiales</taxon>
        <taxon>Rhizobiaceae</taxon>
        <taxon>Rhizobium/Agrobacterium group</taxon>
        <taxon>Rhizobium</taxon>
    </lineage>
</organism>
<reference evidence="3 4" key="1">
    <citation type="submission" date="2020-08" db="EMBL/GenBank/DDBJ databases">
        <title>Genomic Encyclopedia of Type Strains, Phase IV (KMG-V): Genome sequencing to study the core and pangenomes of soil and plant-associated prokaryotes.</title>
        <authorList>
            <person name="Whitman W."/>
        </authorList>
    </citation>
    <scope>NUCLEOTIDE SEQUENCE [LARGE SCALE GENOMIC DNA]</scope>
    <source>
        <strain evidence="3 4">SEMIA 492</strain>
    </source>
</reference>
<evidence type="ECO:0000256" key="1">
    <source>
        <dbReference type="SAM" id="MobiDB-lite"/>
    </source>
</evidence>
<evidence type="ECO:0000313" key="3">
    <source>
        <dbReference type="EMBL" id="MBB4567250.1"/>
    </source>
</evidence>
<protein>
    <submittedName>
        <fullName evidence="3">Uncharacterized protein</fullName>
    </submittedName>
</protein>
<proteinExistence type="predicted"/>
<keyword evidence="2" id="KW-0472">Membrane</keyword>
<comment type="caution">
    <text evidence="3">The sequence shown here is derived from an EMBL/GenBank/DDBJ whole genome shotgun (WGS) entry which is preliminary data.</text>
</comment>
<sequence length="120" mass="12847">MARTREMKTNDAPSADADIRTQQALDQAAGGSGEIDTLAPGIETLDINFTYSEPGSDDSRSTDTPDCDRQRQQALDAAAGRIAEAVRASQPREHHTTRNVAMLAIGGLAGFLLHGILRTR</sequence>
<dbReference type="OrthoDB" id="8375049at2"/>
<dbReference type="AlphaFoldDB" id="A0A7W6ZS65"/>